<keyword evidence="9" id="KW-0809">Transit peptide</keyword>
<dbReference type="SMART" id="SM00825">
    <property type="entry name" value="PKS_KS"/>
    <property type="match status" value="1"/>
</dbReference>
<evidence type="ECO:0000256" key="10">
    <source>
        <dbReference type="ARBA" id="ARBA00023098"/>
    </source>
</evidence>
<dbReference type="UniPathway" id="UPA00094"/>
<dbReference type="Pfam" id="PF02801">
    <property type="entry name" value="Ketoacyl-synt_C"/>
    <property type="match status" value="1"/>
</dbReference>
<evidence type="ECO:0000256" key="2">
    <source>
        <dbReference type="ARBA" id="ARBA00008467"/>
    </source>
</evidence>
<evidence type="ECO:0000259" key="16">
    <source>
        <dbReference type="PROSITE" id="PS52004"/>
    </source>
</evidence>
<evidence type="ECO:0000256" key="12">
    <source>
        <dbReference type="ARBA" id="ARBA00023315"/>
    </source>
</evidence>
<name>A0A0C1JL67_9BACT</name>
<keyword evidence="11 13" id="KW-0275">Fatty acid biosynthesis</keyword>
<dbReference type="InterPro" id="IPR014031">
    <property type="entry name" value="Ketoacyl_synth_C"/>
</dbReference>
<accession>A0A0C1JL67</accession>
<dbReference type="PROSITE" id="PS51257">
    <property type="entry name" value="PROKAR_LIPOPROTEIN"/>
    <property type="match status" value="1"/>
</dbReference>
<dbReference type="Proteomes" id="UP000031465">
    <property type="component" value="Unassembled WGS sequence"/>
</dbReference>
<feature type="domain" description="Ketosynthase family 3 (KS3)" evidence="16">
    <location>
        <begin position="6"/>
        <end position="415"/>
    </location>
</feature>
<evidence type="ECO:0000256" key="5">
    <source>
        <dbReference type="ARBA" id="ARBA00014657"/>
    </source>
</evidence>
<dbReference type="InterPro" id="IPR018201">
    <property type="entry name" value="Ketoacyl_synth_AS"/>
</dbReference>
<protein>
    <recommendedName>
        <fullName evidence="5 13">3-oxoacyl-[acyl-carrier-protein] synthase 2</fullName>
        <ecNumber evidence="4 13">2.3.1.179</ecNumber>
    </recommendedName>
</protein>
<keyword evidence="7 13" id="KW-0808">Transferase</keyword>
<dbReference type="FunFam" id="3.40.47.10:FF:000027">
    <property type="entry name" value="3-oxoacyl-[acyl-carrier-protein] synthase 2"/>
    <property type="match status" value="1"/>
</dbReference>
<comment type="caution">
    <text evidence="17">The sequence shown here is derived from an EMBL/GenBank/DDBJ whole genome shotgun (WGS) entry which is preliminary data.</text>
</comment>
<evidence type="ECO:0000256" key="11">
    <source>
        <dbReference type="ARBA" id="ARBA00023160"/>
    </source>
</evidence>
<dbReference type="InterPro" id="IPR020841">
    <property type="entry name" value="PKS_Beta-ketoAc_synthase_dom"/>
</dbReference>
<evidence type="ECO:0000313" key="17">
    <source>
        <dbReference type="EMBL" id="KIC71331.1"/>
    </source>
</evidence>
<dbReference type="EMBL" id="JSAN01000096">
    <property type="protein sequence ID" value="KIC71331.1"/>
    <property type="molecule type" value="Genomic_DNA"/>
</dbReference>
<dbReference type="PATRIC" id="fig|362787.3.peg.1517"/>
<keyword evidence="6 13" id="KW-0444">Lipid biosynthesis</keyword>
<sequence>MRKMSKKRIVITGMGIVSCFGNDVDAFYQNLLAGQSGIQPITEFPCEDYPTRFAGIIPNFEAGEYLDKKQARRVDKSIAYTMVAGKKSLESANLNEENLKRLQKERCGILIGSGMGGMTMFADGVQTLVEKGPRKVSPFFVPFILTNMCGALLGIDIGFMGPNYSISTACATANNSIISAAQHIRNGEADLMLCGGVEAAVMPMGLAGFCACKALSQRNENPAKASRPWDQGRDGFVLGEGAGVLVMESLDHALAREAPILAEYLGGGLSCDAYHMTEPRSDGEGVALCIRRALQDAGIQPEEINYINAHATSTPAGDMAEVNALKKVFKNPSSIKMNATKSMIGHLLGAAGGVEAIATIKAILEHQIHPTINLENPEPNLEFDVSSEAQRFIVKRAISNSFGFGGHNASVIFAPYEP</sequence>
<dbReference type="PANTHER" id="PTHR11712">
    <property type="entry name" value="POLYKETIDE SYNTHASE-RELATED"/>
    <property type="match status" value="1"/>
</dbReference>
<dbReference type="EC" id="2.3.1.179" evidence="4 13"/>
<keyword evidence="12 13" id="KW-0012">Acyltransferase</keyword>
<dbReference type="PIRSF" id="PIRSF000447">
    <property type="entry name" value="KAS_II"/>
    <property type="match status" value="1"/>
</dbReference>
<dbReference type="CDD" id="cd00834">
    <property type="entry name" value="KAS_I_II"/>
    <property type="match status" value="1"/>
</dbReference>
<dbReference type="GO" id="GO:0004315">
    <property type="term" value="F:3-oxoacyl-[acyl-carrier-protein] synthase activity"/>
    <property type="evidence" value="ECO:0007669"/>
    <property type="project" value="UniProtKB-UniRule"/>
</dbReference>
<evidence type="ECO:0000256" key="8">
    <source>
        <dbReference type="ARBA" id="ARBA00022832"/>
    </source>
</evidence>
<comment type="subunit">
    <text evidence="3">Homodimer.</text>
</comment>
<dbReference type="InterPro" id="IPR014030">
    <property type="entry name" value="Ketoacyl_synth_N"/>
</dbReference>
<dbReference type="OMA" id="DVMVCGA"/>
<evidence type="ECO:0000256" key="15">
    <source>
        <dbReference type="RuleBase" id="RU003694"/>
    </source>
</evidence>
<dbReference type="SUPFAM" id="SSF53901">
    <property type="entry name" value="Thiolase-like"/>
    <property type="match status" value="2"/>
</dbReference>
<reference evidence="17 18" key="1">
    <citation type="journal article" date="2014" name="Mol. Biol. Evol.">
        <title>Massive expansion of Ubiquitination-related gene families within the Chlamydiae.</title>
        <authorList>
            <person name="Domman D."/>
            <person name="Collingro A."/>
            <person name="Lagkouvardos I."/>
            <person name="Gehre L."/>
            <person name="Weinmaier T."/>
            <person name="Rattei T."/>
            <person name="Subtil A."/>
            <person name="Horn M."/>
        </authorList>
    </citation>
    <scope>NUCLEOTIDE SEQUENCE [LARGE SCALE GENOMIC DNA]</scope>
    <source>
        <strain evidence="17 18">EI2</strain>
    </source>
</reference>
<dbReference type="NCBIfam" id="TIGR03150">
    <property type="entry name" value="fabF"/>
    <property type="match status" value="1"/>
</dbReference>
<evidence type="ECO:0000256" key="6">
    <source>
        <dbReference type="ARBA" id="ARBA00022516"/>
    </source>
</evidence>
<proteinExistence type="inferred from homology"/>
<evidence type="ECO:0000256" key="14">
    <source>
        <dbReference type="PIRSR" id="PIRSR000447-1"/>
    </source>
</evidence>
<keyword evidence="8" id="KW-0276">Fatty acid metabolism</keyword>
<dbReference type="AlphaFoldDB" id="A0A0C1JL67"/>
<organism evidence="17 18">
    <name type="scientific">Candidatus Protochlamydia amoebophila</name>
    <dbReference type="NCBI Taxonomy" id="362787"/>
    <lineage>
        <taxon>Bacteria</taxon>
        <taxon>Pseudomonadati</taxon>
        <taxon>Chlamydiota</taxon>
        <taxon>Chlamydiia</taxon>
        <taxon>Parachlamydiales</taxon>
        <taxon>Parachlamydiaceae</taxon>
        <taxon>Candidatus Protochlamydia</taxon>
    </lineage>
</organism>
<comment type="catalytic activity">
    <reaction evidence="13">
        <text>(9Z)-hexadecenoyl-[ACP] + malonyl-[ACP] + H(+) = 3-oxo-(11Z)-octadecenoyl-[ACP] + holo-[ACP] + CO2</text>
        <dbReference type="Rhea" id="RHEA:55040"/>
        <dbReference type="Rhea" id="RHEA-COMP:9623"/>
        <dbReference type="Rhea" id="RHEA-COMP:9685"/>
        <dbReference type="Rhea" id="RHEA-COMP:10800"/>
        <dbReference type="Rhea" id="RHEA-COMP:14074"/>
        <dbReference type="ChEBI" id="CHEBI:15378"/>
        <dbReference type="ChEBI" id="CHEBI:16526"/>
        <dbReference type="ChEBI" id="CHEBI:64479"/>
        <dbReference type="ChEBI" id="CHEBI:78449"/>
        <dbReference type="ChEBI" id="CHEBI:83989"/>
        <dbReference type="ChEBI" id="CHEBI:138538"/>
        <dbReference type="EC" id="2.3.1.179"/>
    </reaction>
</comment>
<keyword evidence="10" id="KW-0443">Lipid metabolism</keyword>
<feature type="active site" description="For beta-ketoacyl synthase activity" evidence="14">
    <location>
        <position position="170"/>
    </location>
</feature>
<evidence type="ECO:0000256" key="3">
    <source>
        <dbReference type="ARBA" id="ARBA00011738"/>
    </source>
</evidence>
<dbReference type="PROSITE" id="PS52004">
    <property type="entry name" value="KS3_2"/>
    <property type="match status" value="1"/>
</dbReference>
<evidence type="ECO:0000256" key="1">
    <source>
        <dbReference type="ARBA" id="ARBA00005194"/>
    </source>
</evidence>
<comment type="function">
    <text evidence="13">Involved in the type II fatty acid elongation cycle. Catalyzes the elongation of a wide range of acyl-ACP by the addition of two carbons from malonyl-ACP to an acyl acceptor. Can efficiently catalyze the conversion of palmitoleoyl-ACP (cis-hexadec-9-enoyl-ACP) to cis-vaccenoyl-ACP (cis-octadec-11-enoyl-ACP), an essential step in the thermal regulation of fatty acid composition.</text>
</comment>
<evidence type="ECO:0000256" key="13">
    <source>
        <dbReference type="PIRNR" id="PIRNR000447"/>
    </source>
</evidence>
<dbReference type="InterPro" id="IPR016039">
    <property type="entry name" value="Thiolase-like"/>
</dbReference>
<comment type="pathway">
    <text evidence="1 13">Lipid metabolism; fatty acid biosynthesis.</text>
</comment>
<evidence type="ECO:0000256" key="7">
    <source>
        <dbReference type="ARBA" id="ARBA00022679"/>
    </source>
</evidence>
<evidence type="ECO:0000256" key="9">
    <source>
        <dbReference type="ARBA" id="ARBA00022946"/>
    </source>
</evidence>
<dbReference type="InterPro" id="IPR000794">
    <property type="entry name" value="Beta-ketoacyl_synthase"/>
</dbReference>
<dbReference type="InterPro" id="IPR017568">
    <property type="entry name" value="3-oxoacyl-ACP_synth-2"/>
</dbReference>
<dbReference type="NCBIfam" id="NF004970">
    <property type="entry name" value="PRK06333.1"/>
    <property type="match status" value="1"/>
</dbReference>
<dbReference type="GO" id="GO:0006633">
    <property type="term" value="P:fatty acid biosynthetic process"/>
    <property type="evidence" value="ECO:0007669"/>
    <property type="project" value="UniProtKB-UniRule"/>
</dbReference>
<comment type="catalytic activity">
    <reaction evidence="13">
        <text>a fatty acyl-[ACP] + malonyl-[ACP] + H(+) = a 3-oxoacyl-[ACP] + holo-[ACP] + CO2</text>
        <dbReference type="Rhea" id="RHEA:22836"/>
        <dbReference type="Rhea" id="RHEA-COMP:9623"/>
        <dbReference type="Rhea" id="RHEA-COMP:9685"/>
        <dbReference type="Rhea" id="RHEA-COMP:9916"/>
        <dbReference type="Rhea" id="RHEA-COMP:14125"/>
        <dbReference type="ChEBI" id="CHEBI:15378"/>
        <dbReference type="ChEBI" id="CHEBI:16526"/>
        <dbReference type="ChEBI" id="CHEBI:64479"/>
        <dbReference type="ChEBI" id="CHEBI:78449"/>
        <dbReference type="ChEBI" id="CHEBI:78776"/>
        <dbReference type="ChEBI" id="CHEBI:138651"/>
    </reaction>
</comment>
<dbReference type="Gene3D" id="3.40.47.10">
    <property type="match status" value="1"/>
</dbReference>
<dbReference type="PROSITE" id="PS00606">
    <property type="entry name" value="KS3_1"/>
    <property type="match status" value="1"/>
</dbReference>
<evidence type="ECO:0000256" key="4">
    <source>
        <dbReference type="ARBA" id="ARBA00012356"/>
    </source>
</evidence>
<gene>
    <name evidence="17" type="primary">kas1</name>
    <name evidence="17" type="ORF">DB44_DX00040</name>
</gene>
<dbReference type="NCBIfam" id="NF005589">
    <property type="entry name" value="PRK07314.1"/>
    <property type="match status" value="1"/>
</dbReference>
<comment type="similarity">
    <text evidence="2 13 15">Belongs to the thiolase-like superfamily. Beta-ketoacyl-ACP synthases family.</text>
</comment>
<dbReference type="Pfam" id="PF00109">
    <property type="entry name" value="ketoacyl-synt"/>
    <property type="match status" value="1"/>
</dbReference>
<evidence type="ECO:0000313" key="18">
    <source>
        <dbReference type="Proteomes" id="UP000031465"/>
    </source>
</evidence>
<dbReference type="PANTHER" id="PTHR11712:SF336">
    <property type="entry name" value="3-OXOACYL-[ACYL-CARRIER-PROTEIN] SYNTHASE, MITOCHONDRIAL"/>
    <property type="match status" value="1"/>
</dbReference>